<feature type="compositionally biased region" description="Basic and acidic residues" evidence="1">
    <location>
        <begin position="348"/>
        <end position="382"/>
    </location>
</feature>
<name>A0A7N0V331_KALFE</name>
<sequence>MRKQKSSLGDQQTDGPSTSVSVQPMDNNGGALGGDGKTKRRPRDIYGRPLPTEEEFEVLKNAPKMDTGIQGRAKPFGIEIRNVKCLRCGNFGHQSGDRECPLKDVIMPNEEKRLQRDDPLNAIIAQSDAAEPLKWELKQKPGFSPPRGGYNPDDPNQQIVAEEIFDEYGGFLVGGDIPDLLANFTAGKHEKKSKRKSKHKKRSYASLSDSSLSASDSEEKKSKSEKRRQKSKKSKKVKSTEKKRSEHSDSDEDFRSKRTGIFESHDHVKKGKLKKGSEHCDPDGEIRRKTRNYLSEFDKDNKGKHHQGRQKSSYSLLTGNDRIRSRDKKLDSDSDNGESSKNHKFKRRLFESEEVDKFKHRDRSASDEDHRRERKIDRDLHTKSSGSNGELKSGHSAVDGLIERWHENLSEPDEDNHRSKNRRRQGKYRNQHPDSGANIEIKNDDQHYGKDHRAESRHLQDIRHRSLHGGEEHKTRSTHTHPVSYNYHDRGRYGREQSDDSNEDKHQRPRHDCDHHRAVRRQRQ</sequence>
<feature type="compositionally biased region" description="Basic and acidic residues" evidence="1">
    <location>
        <begin position="487"/>
        <end position="516"/>
    </location>
</feature>
<feature type="region of interest" description="Disordered" evidence="1">
    <location>
        <begin position="1"/>
        <end position="54"/>
    </location>
</feature>
<dbReference type="GO" id="GO:0003714">
    <property type="term" value="F:transcription corepressor activity"/>
    <property type="evidence" value="ECO:0007669"/>
    <property type="project" value="InterPro"/>
</dbReference>
<feature type="compositionally biased region" description="Low complexity" evidence="1">
    <location>
        <begin position="204"/>
        <end position="215"/>
    </location>
</feature>
<feature type="compositionally biased region" description="Basic and acidic residues" evidence="1">
    <location>
        <begin position="238"/>
        <end position="256"/>
    </location>
</feature>
<feature type="compositionally biased region" description="Polar residues" evidence="1">
    <location>
        <begin position="1"/>
        <end position="26"/>
    </location>
</feature>
<evidence type="ECO:0000256" key="1">
    <source>
        <dbReference type="SAM" id="MobiDB-lite"/>
    </source>
</evidence>
<dbReference type="PANTHER" id="PTHR13151:SF2">
    <property type="entry name" value="COREPRESSOR INTERACTING WITH RBPJ 1"/>
    <property type="match status" value="1"/>
</dbReference>
<dbReference type="AlphaFoldDB" id="A0A7N0V331"/>
<feature type="domain" description="Zinc knuckle" evidence="2">
    <location>
        <begin position="83"/>
        <end position="104"/>
    </location>
</feature>
<dbReference type="Pfam" id="PF15288">
    <property type="entry name" value="zf-CCHC_6"/>
    <property type="match status" value="1"/>
</dbReference>
<proteinExistence type="predicted"/>
<dbReference type="GO" id="GO:0005634">
    <property type="term" value="C:nucleus"/>
    <property type="evidence" value="ECO:0007669"/>
    <property type="project" value="TreeGrafter"/>
</dbReference>
<reference evidence="3" key="1">
    <citation type="submission" date="2021-01" db="UniProtKB">
        <authorList>
            <consortium name="EnsemblPlants"/>
        </authorList>
    </citation>
    <scope>IDENTIFICATION</scope>
</reference>
<dbReference type="Proteomes" id="UP000594263">
    <property type="component" value="Unplaced"/>
</dbReference>
<evidence type="ECO:0000313" key="3">
    <source>
        <dbReference type="EnsemblPlants" id="Kaladp0100s0050.1.v1.1"/>
    </source>
</evidence>
<feature type="region of interest" description="Disordered" evidence="1">
    <location>
        <begin position="185"/>
        <end position="524"/>
    </location>
</feature>
<dbReference type="Gramene" id="Kaladp0100s0050.1.v1.1">
    <property type="protein sequence ID" value="Kaladp0100s0050.1.v1.1"/>
    <property type="gene ID" value="Kaladp0100s0050.v1.1"/>
</dbReference>
<feature type="region of interest" description="Disordered" evidence="1">
    <location>
        <begin position="131"/>
        <end position="156"/>
    </location>
</feature>
<dbReference type="EnsemblPlants" id="Kaladp0100s0050.1.v1.1">
    <property type="protein sequence ID" value="Kaladp0100s0050.1.v1.1"/>
    <property type="gene ID" value="Kaladp0100s0050.v1.1"/>
</dbReference>
<dbReference type="InterPro" id="IPR040014">
    <property type="entry name" value="CIR1"/>
</dbReference>
<evidence type="ECO:0000313" key="4">
    <source>
        <dbReference type="Proteomes" id="UP000594263"/>
    </source>
</evidence>
<dbReference type="InterPro" id="IPR041670">
    <property type="entry name" value="Znf-CCHC_6"/>
</dbReference>
<organism evidence="3 4">
    <name type="scientific">Kalanchoe fedtschenkoi</name>
    <name type="common">Lavender scallops</name>
    <name type="synonym">South American air plant</name>
    <dbReference type="NCBI Taxonomy" id="63787"/>
    <lineage>
        <taxon>Eukaryota</taxon>
        <taxon>Viridiplantae</taxon>
        <taxon>Streptophyta</taxon>
        <taxon>Embryophyta</taxon>
        <taxon>Tracheophyta</taxon>
        <taxon>Spermatophyta</taxon>
        <taxon>Magnoliopsida</taxon>
        <taxon>eudicotyledons</taxon>
        <taxon>Gunneridae</taxon>
        <taxon>Pentapetalae</taxon>
        <taxon>Saxifragales</taxon>
        <taxon>Crassulaceae</taxon>
        <taxon>Kalanchoe</taxon>
    </lineage>
</organism>
<keyword evidence="4" id="KW-1185">Reference proteome</keyword>
<feature type="compositionally biased region" description="Basic residues" evidence="1">
    <location>
        <begin position="189"/>
        <end position="203"/>
    </location>
</feature>
<feature type="compositionally biased region" description="Basic and acidic residues" evidence="1">
    <location>
        <begin position="441"/>
        <end position="475"/>
    </location>
</feature>
<dbReference type="PANTHER" id="PTHR13151">
    <property type="entry name" value="CBF1 INTERACTING COREPRESSOR CIR"/>
    <property type="match status" value="1"/>
</dbReference>
<feature type="compositionally biased region" description="Basic and acidic residues" evidence="1">
    <location>
        <begin position="275"/>
        <end position="287"/>
    </location>
</feature>
<feature type="compositionally biased region" description="Basic residues" evidence="1">
    <location>
        <begin position="419"/>
        <end position="430"/>
    </location>
</feature>
<feature type="compositionally biased region" description="Basic residues" evidence="1">
    <location>
        <begin position="223"/>
        <end position="237"/>
    </location>
</feature>
<evidence type="ECO:0000259" key="2">
    <source>
        <dbReference type="Pfam" id="PF15288"/>
    </source>
</evidence>
<protein>
    <recommendedName>
        <fullName evidence="2">Zinc knuckle domain-containing protein</fullName>
    </recommendedName>
</protein>
<feature type="compositionally biased region" description="Basic and acidic residues" evidence="1">
    <location>
        <begin position="321"/>
        <end position="332"/>
    </location>
</feature>
<accession>A0A7N0V331</accession>